<dbReference type="GO" id="GO:0005829">
    <property type="term" value="C:cytosol"/>
    <property type="evidence" value="ECO:0007669"/>
    <property type="project" value="TreeGrafter"/>
</dbReference>
<keyword evidence="1" id="KW-0328">Glycosyltransferase</keyword>
<evidence type="ECO:0000256" key="5">
    <source>
        <dbReference type="ARBA" id="ARBA00047503"/>
    </source>
</evidence>
<evidence type="ECO:0000256" key="4">
    <source>
        <dbReference type="ARBA" id="ARBA00044042"/>
    </source>
</evidence>
<name>A0A0K6IWG5_9PROT</name>
<keyword evidence="2 6" id="KW-0808">Transferase</keyword>
<dbReference type="OrthoDB" id="9797795at2"/>
<dbReference type="RefSeq" id="WP_055423937.1">
    <property type="nucleotide sequence ID" value="NZ_CYHH01000010.1"/>
</dbReference>
<evidence type="ECO:0000256" key="2">
    <source>
        <dbReference type="ARBA" id="ARBA00022679"/>
    </source>
</evidence>
<accession>A0A0K6IWG5</accession>
<dbReference type="GO" id="GO:0009244">
    <property type="term" value="P:lipopolysaccharide core region biosynthetic process"/>
    <property type="evidence" value="ECO:0007669"/>
    <property type="project" value="TreeGrafter"/>
</dbReference>
<organism evidence="6 7">
    <name type="scientific">Tepidiphilus thermophilus</name>
    <dbReference type="NCBI Taxonomy" id="876478"/>
    <lineage>
        <taxon>Bacteria</taxon>
        <taxon>Pseudomonadati</taxon>
        <taxon>Pseudomonadota</taxon>
        <taxon>Hydrogenophilia</taxon>
        <taxon>Hydrogenophilales</taxon>
        <taxon>Hydrogenophilaceae</taxon>
        <taxon>Tepidiphilus</taxon>
    </lineage>
</organism>
<comment type="catalytic activity">
    <reaction evidence="5">
        <text>an L-alpha-D-Hep-(1-&gt;5)-[alpha-Kdo-(2-&gt;4)]-alpha-Kdo-(2-&gt;6)-lipid A + ADP-L-glycero-beta-D-manno-heptose = an L-alpha-D-Hep-(1-&gt;3)-L-alpha-D-Hep-(1-&gt;5)-[alpha-Kdo-(2-&gt;4)]-alpha-Kdo-(2-&gt;6)-lipid A + ADP + H(+)</text>
        <dbReference type="Rhea" id="RHEA:74071"/>
        <dbReference type="ChEBI" id="CHEBI:15378"/>
        <dbReference type="ChEBI" id="CHEBI:61506"/>
        <dbReference type="ChEBI" id="CHEBI:193068"/>
        <dbReference type="ChEBI" id="CHEBI:193069"/>
        <dbReference type="ChEBI" id="CHEBI:456216"/>
        <dbReference type="EC" id="2.4.99.24"/>
    </reaction>
</comment>
<dbReference type="PANTHER" id="PTHR30160">
    <property type="entry name" value="TETRAACYLDISACCHARIDE 4'-KINASE-RELATED"/>
    <property type="match status" value="1"/>
</dbReference>
<dbReference type="GO" id="GO:0008713">
    <property type="term" value="F:ADP-heptose-lipopolysaccharide heptosyltransferase activity"/>
    <property type="evidence" value="ECO:0007669"/>
    <property type="project" value="UniProtKB-EC"/>
</dbReference>
<dbReference type="Pfam" id="PF01075">
    <property type="entry name" value="Glyco_transf_9"/>
    <property type="match status" value="1"/>
</dbReference>
<dbReference type="FunFam" id="3.40.50.2000:FF:000023">
    <property type="entry name" value="ADP-heptose--LPS heptosyltransferase II"/>
    <property type="match status" value="1"/>
</dbReference>
<dbReference type="NCBIfam" id="TIGR02195">
    <property type="entry name" value="heptsyl_trn_II"/>
    <property type="match status" value="1"/>
</dbReference>
<keyword evidence="7" id="KW-1185">Reference proteome</keyword>
<evidence type="ECO:0000313" key="7">
    <source>
        <dbReference type="Proteomes" id="UP000182108"/>
    </source>
</evidence>
<sequence>MTNRQILVIGPSWIGDMILAQSLFKLLEQQDEDCAIDVAAPAWTLPLLERMPEVRQAIALPFQHGKLDLWQRIRIGRALRPKGYEQAILLTNSFKSAILPFVAGIPRRTGFRGEMRYGLINDLRRLDPVRLPMTVQRFVALGLPPEAPLPEPLPRPELIASPEGALQALRRLGRELPDSPVLGLCPGAEYGPAKRWPEEHYAAVARWALEQGYAVWLFGSAKDAAITQAIDRLSGNRCLDLGGKTRLGEAIDLMSLCSAVVSNDSGLMHVAAALDRPLVALYGSSDPHHTPPMSERASILHLGLPCSPCFARECPLGHLKCLRDIAPAQVIALLHQRLDKINTSKTDPA</sequence>
<dbReference type="Proteomes" id="UP000182108">
    <property type="component" value="Unassembled WGS sequence"/>
</dbReference>
<evidence type="ECO:0000256" key="3">
    <source>
        <dbReference type="ARBA" id="ARBA00043995"/>
    </source>
</evidence>
<dbReference type="InterPro" id="IPR051199">
    <property type="entry name" value="LPS_LOS_Heptosyltrfase"/>
</dbReference>
<dbReference type="CDD" id="cd03789">
    <property type="entry name" value="GT9_LPS_heptosyltransferase"/>
    <property type="match status" value="1"/>
</dbReference>
<evidence type="ECO:0000313" key="6">
    <source>
        <dbReference type="EMBL" id="CUB07657.1"/>
    </source>
</evidence>
<comment type="similarity">
    <text evidence="3">Belongs to the glycosyltransferase 9 family.</text>
</comment>
<dbReference type="InterPro" id="IPR002201">
    <property type="entry name" value="Glyco_trans_9"/>
</dbReference>
<dbReference type="EC" id="2.4.99.24" evidence="4"/>
<dbReference type="EMBL" id="CYHH01000010">
    <property type="protein sequence ID" value="CUB07657.1"/>
    <property type="molecule type" value="Genomic_DNA"/>
</dbReference>
<dbReference type="Gene3D" id="3.40.50.2000">
    <property type="entry name" value="Glycogen Phosphorylase B"/>
    <property type="match status" value="2"/>
</dbReference>
<dbReference type="AlphaFoldDB" id="A0A0K6IWG5"/>
<dbReference type="InterPro" id="IPR011910">
    <property type="entry name" value="RfaF"/>
</dbReference>
<dbReference type="SUPFAM" id="SSF53756">
    <property type="entry name" value="UDP-Glycosyltransferase/glycogen phosphorylase"/>
    <property type="match status" value="1"/>
</dbReference>
<reference evidence="7" key="1">
    <citation type="submission" date="2015-08" db="EMBL/GenBank/DDBJ databases">
        <authorList>
            <person name="Babu N.S."/>
            <person name="Beckwith C.J."/>
            <person name="Beseler K.G."/>
            <person name="Brison A."/>
            <person name="Carone J.V."/>
            <person name="Caskin T.P."/>
            <person name="Diamond M."/>
            <person name="Durham M.E."/>
            <person name="Foxe J.M."/>
            <person name="Go M."/>
            <person name="Henderson B.A."/>
            <person name="Jones I.B."/>
            <person name="McGettigan J.A."/>
            <person name="Micheletti S.J."/>
            <person name="Nasrallah M.E."/>
            <person name="Ortiz D."/>
            <person name="Piller C.R."/>
            <person name="Privatt S.R."/>
            <person name="Schneider S.L."/>
            <person name="Sharp S."/>
            <person name="Smith T.C."/>
            <person name="Stanton J.D."/>
            <person name="Ullery H.E."/>
            <person name="Wilson R.J."/>
            <person name="Serrano M.G."/>
            <person name="Buck G."/>
            <person name="Lee V."/>
            <person name="Wang Y."/>
            <person name="Carvalho R."/>
            <person name="Voegtly L."/>
            <person name="Shi R."/>
            <person name="Duckworth R."/>
            <person name="Johnson A."/>
            <person name="Loviza R."/>
            <person name="Walstead R."/>
            <person name="Shah Z."/>
            <person name="Kiflezghi M."/>
            <person name="Wade K."/>
            <person name="Ball S.L."/>
            <person name="Bradley K.W."/>
            <person name="Asai D.J."/>
            <person name="Bowman C.A."/>
            <person name="Russell D.A."/>
            <person name="Pope W.H."/>
            <person name="Jacobs-Sera D."/>
            <person name="Hendrix R.W."/>
            <person name="Hatfull G.F."/>
        </authorList>
    </citation>
    <scope>NUCLEOTIDE SEQUENCE [LARGE SCALE GENOMIC DNA]</scope>
    <source>
        <strain evidence="7">JCM 19170</strain>
    </source>
</reference>
<gene>
    <name evidence="6" type="ORF">Ga0061068_11011</name>
</gene>
<protein>
    <recommendedName>
        <fullName evidence="4">lipopolysaccharide heptosyltransferase II</fullName>
        <ecNumber evidence="4">2.4.99.24</ecNumber>
    </recommendedName>
</protein>
<evidence type="ECO:0000256" key="1">
    <source>
        <dbReference type="ARBA" id="ARBA00022676"/>
    </source>
</evidence>
<proteinExistence type="inferred from homology"/>
<dbReference type="PANTHER" id="PTHR30160:SF7">
    <property type="entry name" value="ADP-HEPTOSE--LPS HEPTOSYLTRANSFERASE 2"/>
    <property type="match status" value="1"/>
</dbReference>